<evidence type="ECO:0000256" key="1">
    <source>
        <dbReference type="SAM" id="MobiDB-lite"/>
    </source>
</evidence>
<dbReference type="PATRIC" id="fig|1165867.3.peg.1191"/>
<evidence type="ECO:0000313" key="3">
    <source>
        <dbReference type="Proteomes" id="UP000006447"/>
    </source>
</evidence>
<feature type="region of interest" description="Disordered" evidence="1">
    <location>
        <begin position="60"/>
        <end position="110"/>
    </location>
</feature>
<organism evidence="2 3">
    <name type="scientific">Rhodococcus opacus RKJ300 = JCM 13270</name>
    <dbReference type="NCBI Taxonomy" id="1165867"/>
    <lineage>
        <taxon>Bacteria</taxon>
        <taxon>Bacillati</taxon>
        <taxon>Actinomycetota</taxon>
        <taxon>Actinomycetes</taxon>
        <taxon>Mycobacteriales</taxon>
        <taxon>Nocardiaceae</taxon>
        <taxon>Rhodococcus</taxon>
    </lineage>
</organism>
<protein>
    <submittedName>
        <fullName evidence="2">Uncharacterized protein</fullName>
    </submittedName>
</protein>
<proteinExistence type="predicted"/>
<gene>
    <name evidence="2" type="ORF">W59_05801</name>
</gene>
<dbReference type="Proteomes" id="UP000006447">
    <property type="component" value="Unassembled WGS sequence"/>
</dbReference>
<dbReference type="EMBL" id="AJJH01000021">
    <property type="protein sequence ID" value="EID81046.1"/>
    <property type="molecule type" value="Genomic_DNA"/>
</dbReference>
<reference evidence="2 3" key="1">
    <citation type="journal article" date="2012" name="J. Bacteriol.">
        <title>Draft genome sequence of the nitrophenol-degrading actinomycete Rhodococcus imtechensis RKJ300.</title>
        <authorList>
            <person name="Vikram S."/>
            <person name="Kumar S."/>
            <person name="Subramanian S."/>
            <person name="Raghava G.P."/>
        </authorList>
    </citation>
    <scope>NUCLEOTIDE SEQUENCE [LARGE SCALE GENOMIC DNA]</scope>
    <source>
        <strain evidence="2 3">RKJ300</strain>
    </source>
</reference>
<sequence>MATPMTAWMARRRHSWPAIAEMGVAMYLAFVVLFPPLWLGLLAGDGLMLAGHVLMPRNGSGHAAPQGGIRRGALTPPPGRSASRHRVVSPVELQDDPGGTRAAAAAGARR</sequence>
<accession>I0WXD0</accession>
<comment type="caution">
    <text evidence="2">The sequence shown here is derived from an EMBL/GenBank/DDBJ whole genome shotgun (WGS) entry which is preliminary data.</text>
</comment>
<evidence type="ECO:0000313" key="2">
    <source>
        <dbReference type="EMBL" id="EID81046.1"/>
    </source>
</evidence>
<feature type="compositionally biased region" description="Low complexity" evidence="1">
    <location>
        <begin position="99"/>
        <end position="110"/>
    </location>
</feature>
<dbReference type="AlphaFoldDB" id="I0WXD0"/>
<name>I0WXD0_RHOOP</name>